<proteinExistence type="predicted"/>
<dbReference type="Pfam" id="PF00069">
    <property type="entry name" value="Pkinase"/>
    <property type="match status" value="1"/>
</dbReference>
<evidence type="ECO:0000313" key="4">
    <source>
        <dbReference type="Proteomes" id="UP000224006"/>
    </source>
</evidence>
<reference evidence="3 4" key="1">
    <citation type="submission" date="2017-09" db="EMBL/GenBank/DDBJ databases">
        <title>Genome sequencing of Besnoitia besnoiti strain Bb-Ger1.</title>
        <authorList>
            <person name="Schares G."/>
            <person name="Venepally P."/>
            <person name="Lorenzi H.A."/>
        </authorList>
    </citation>
    <scope>NUCLEOTIDE SEQUENCE [LARGE SCALE GENOMIC DNA]</scope>
    <source>
        <strain evidence="3 4">Bb-Ger1</strain>
    </source>
</reference>
<protein>
    <recommendedName>
        <fullName evidence="2">Protein kinase domain-containing protein</fullName>
    </recommendedName>
</protein>
<feature type="compositionally biased region" description="Low complexity" evidence="1">
    <location>
        <begin position="413"/>
        <end position="424"/>
    </location>
</feature>
<dbReference type="GO" id="GO:0004674">
    <property type="term" value="F:protein serine/threonine kinase activity"/>
    <property type="evidence" value="ECO:0007669"/>
    <property type="project" value="TreeGrafter"/>
</dbReference>
<dbReference type="InterPro" id="IPR000719">
    <property type="entry name" value="Prot_kinase_dom"/>
</dbReference>
<comment type="caution">
    <text evidence="3">The sequence shown here is derived from an EMBL/GenBank/DDBJ whole genome shotgun (WGS) entry which is preliminary data.</text>
</comment>
<dbReference type="EMBL" id="NWUJ01000008">
    <property type="protein sequence ID" value="PFH33399.1"/>
    <property type="molecule type" value="Genomic_DNA"/>
</dbReference>
<feature type="domain" description="Protein kinase" evidence="2">
    <location>
        <begin position="205"/>
        <end position="603"/>
    </location>
</feature>
<dbReference type="PANTHER" id="PTHR44167:SF18">
    <property type="entry name" value="PROTEIN KINASE DOMAIN-CONTAINING PROTEIN"/>
    <property type="match status" value="1"/>
</dbReference>
<organism evidence="3 4">
    <name type="scientific">Besnoitia besnoiti</name>
    <name type="common">Apicomplexan protozoan</name>
    <dbReference type="NCBI Taxonomy" id="94643"/>
    <lineage>
        <taxon>Eukaryota</taxon>
        <taxon>Sar</taxon>
        <taxon>Alveolata</taxon>
        <taxon>Apicomplexa</taxon>
        <taxon>Conoidasida</taxon>
        <taxon>Coccidia</taxon>
        <taxon>Eucoccidiorida</taxon>
        <taxon>Eimeriorina</taxon>
        <taxon>Sarcocystidae</taxon>
        <taxon>Besnoitia</taxon>
    </lineage>
</organism>
<dbReference type="GO" id="GO:0005737">
    <property type="term" value="C:cytoplasm"/>
    <property type="evidence" value="ECO:0007669"/>
    <property type="project" value="TreeGrafter"/>
</dbReference>
<dbReference type="PANTHER" id="PTHR44167">
    <property type="entry name" value="OVARIAN-SPECIFIC SERINE/THREONINE-PROTEIN KINASE LOK-RELATED"/>
    <property type="match status" value="1"/>
</dbReference>
<name>A0A2A9M629_BESBE</name>
<dbReference type="PROSITE" id="PS50011">
    <property type="entry name" value="PROTEIN_KINASE_DOM"/>
    <property type="match status" value="1"/>
</dbReference>
<evidence type="ECO:0000313" key="3">
    <source>
        <dbReference type="EMBL" id="PFH33399.1"/>
    </source>
</evidence>
<evidence type="ECO:0000256" key="1">
    <source>
        <dbReference type="SAM" id="MobiDB-lite"/>
    </source>
</evidence>
<accession>A0A2A9M629</accession>
<dbReference type="GO" id="GO:0005634">
    <property type="term" value="C:nucleus"/>
    <property type="evidence" value="ECO:0007669"/>
    <property type="project" value="TreeGrafter"/>
</dbReference>
<dbReference type="Gene3D" id="1.10.510.10">
    <property type="entry name" value="Transferase(Phosphotransferase) domain 1"/>
    <property type="match status" value="2"/>
</dbReference>
<dbReference type="SUPFAM" id="SSF56112">
    <property type="entry name" value="Protein kinase-like (PK-like)"/>
    <property type="match status" value="1"/>
</dbReference>
<sequence>MEGWPERLTTFGMDPARAFPLCDMQTLTPETRAPEYPPEGRRRGRSYPLCLPGCISRSAGRPKDQRGGSLASPFECFGSFAGVSPTCCTPAHRGWSPSTVSGASTRRSYSSSEEDSEETPRPTRSPSAASLAGQPESSAASISPPCVKRAAEGDAQGLCSRGSSPSAAAQGRGVGGGDARDEGADCGSPRQAEFCKFVGDVNSHFVLLEKLGAGSQGVVYRSQLRRGPPPLGDADSPGEEGGGAEEVCLKFLVAETLAPSSVERLCRLRVPHVVRHHCAIHDCRGQWLLMDLARGPELLVLIRRKHQSGGGDESCKGRRCACGREARAVAEALDEAACKRYLVQMLEALAGLHAEGLIHGDVKAENFLLEEPLHLCHATSDEREKPRPLPSIVLSDLGSAVPRERAQRRPRGGRTMPPGEGTPMYMAPELFTKSSYDEKVDVWAAGIVFALLLAGRTPFDNTDVLSFLWRHCASSPCSSGACAFEPTSRRDVSCPLAFSKKAAGSCAPGASTSLLQQRGEGISAPLSPTLPPVREDGMAIFTNDFEDAADFAPLLDPLIDAEINQGEAWRDVSIEAKRMALKLLSVDPRARPSAAEALADPWLNTQHL</sequence>
<keyword evidence="4" id="KW-1185">Reference proteome</keyword>
<dbReference type="InterPro" id="IPR011009">
    <property type="entry name" value="Kinase-like_dom_sf"/>
</dbReference>
<gene>
    <name evidence="3" type="ORF">BESB_076160</name>
</gene>
<dbReference type="AlphaFoldDB" id="A0A2A9M629"/>
<dbReference type="STRING" id="94643.A0A2A9M629"/>
<dbReference type="GO" id="GO:0005524">
    <property type="term" value="F:ATP binding"/>
    <property type="evidence" value="ECO:0007669"/>
    <property type="project" value="InterPro"/>
</dbReference>
<dbReference type="GO" id="GO:0044773">
    <property type="term" value="P:mitotic DNA damage checkpoint signaling"/>
    <property type="evidence" value="ECO:0007669"/>
    <property type="project" value="TreeGrafter"/>
</dbReference>
<dbReference type="PROSITE" id="PS00108">
    <property type="entry name" value="PROTEIN_KINASE_ST"/>
    <property type="match status" value="1"/>
</dbReference>
<dbReference type="OrthoDB" id="40902at2759"/>
<feature type="region of interest" description="Disordered" evidence="1">
    <location>
        <begin position="93"/>
        <end position="185"/>
    </location>
</feature>
<dbReference type="GeneID" id="40312542"/>
<evidence type="ECO:0000259" key="2">
    <source>
        <dbReference type="PROSITE" id="PS50011"/>
    </source>
</evidence>
<feature type="region of interest" description="Disordered" evidence="1">
    <location>
        <begin position="400"/>
        <end position="424"/>
    </location>
</feature>
<dbReference type="KEGG" id="bbes:BESB_076160"/>
<dbReference type="VEuPathDB" id="ToxoDB:BESB_076160"/>
<dbReference type="Proteomes" id="UP000224006">
    <property type="component" value="Chromosome VII"/>
</dbReference>
<dbReference type="SMART" id="SM00220">
    <property type="entry name" value="S_TKc"/>
    <property type="match status" value="1"/>
</dbReference>
<dbReference type="InterPro" id="IPR008271">
    <property type="entry name" value="Ser/Thr_kinase_AS"/>
</dbReference>
<dbReference type="RefSeq" id="XP_029217408.1">
    <property type="nucleotide sequence ID" value="XM_029365977.1"/>
</dbReference>